<dbReference type="Gene3D" id="1.20.1070.10">
    <property type="entry name" value="Rhodopsin 7-helix transmembrane proteins"/>
    <property type="match status" value="1"/>
</dbReference>
<feature type="transmembrane region" description="Helical" evidence="9">
    <location>
        <begin position="78"/>
        <end position="103"/>
    </location>
</feature>
<keyword evidence="5" id="KW-0297">G-protein coupled receptor</keyword>
<dbReference type="GeneID" id="116291796"/>
<feature type="transmembrane region" description="Helical" evidence="9">
    <location>
        <begin position="167"/>
        <end position="194"/>
    </location>
</feature>
<keyword evidence="4 9" id="KW-1133">Transmembrane helix</keyword>
<evidence type="ECO:0000259" key="10">
    <source>
        <dbReference type="PROSITE" id="PS50262"/>
    </source>
</evidence>
<dbReference type="InterPro" id="IPR017452">
    <property type="entry name" value="GPCR_Rhodpsn_7TM"/>
</dbReference>
<feature type="transmembrane region" description="Helical" evidence="9">
    <location>
        <begin position="124"/>
        <end position="147"/>
    </location>
</feature>
<evidence type="ECO:0000256" key="9">
    <source>
        <dbReference type="SAM" id="Phobius"/>
    </source>
</evidence>
<evidence type="ECO:0000256" key="3">
    <source>
        <dbReference type="ARBA" id="ARBA00022692"/>
    </source>
</evidence>
<dbReference type="SUPFAM" id="SSF81321">
    <property type="entry name" value="Family A G protein-coupled receptor-like"/>
    <property type="match status" value="1"/>
</dbReference>
<keyword evidence="11" id="KW-1185">Reference proteome</keyword>
<dbReference type="InParanoid" id="A0A6P8HQF4"/>
<dbReference type="PROSITE" id="PS50262">
    <property type="entry name" value="G_PROTEIN_RECEP_F1_2"/>
    <property type="match status" value="1"/>
</dbReference>
<dbReference type="AlphaFoldDB" id="A0A6P8HQF4"/>
<evidence type="ECO:0000256" key="7">
    <source>
        <dbReference type="ARBA" id="ARBA00023170"/>
    </source>
</evidence>
<dbReference type="Pfam" id="PF00001">
    <property type="entry name" value="7tm_1"/>
    <property type="match status" value="1"/>
</dbReference>
<dbReference type="InterPro" id="IPR000276">
    <property type="entry name" value="GPCR_Rhodpsn"/>
</dbReference>
<gene>
    <name evidence="12" type="primary">LOC116291796</name>
</gene>
<comment type="subcellular location">
    <subcellularLocation>
        <location evidence="1">Cell membrane</location>
        <topology evidence="1">Multi-pass membrane protein</topology>
    </subcellularLocation>
</comment>
<organism evidence="11 12">
    <name type="scientific">Actinia tenebrosa</name>
    <name type="common">Australian red waratah sea anemone</name>
    <dbReference type="NCBI Taxonomy" id="6105"/>
    <lineage>
        <taxon>Eukaryota</taxon>
        <taxon>Metazoa</taxon>
        <taxon>Cnidaria</taxon>
        <taxon>Anthozoa</taxon>
        <taxon>Hexacorallia</taxon>
        <taxon>Actiniaria</taxon>
        <taxon>Actiniidae</taxon>
        <taxon>Actinia</taxon>
    </lineage>
</organism>
<feature type="domain" description="G-protein coupled receptors family 1 profile" evidence="10">
    <location>
        <begin position="22"/>
        <end position="281"/>
    </location>
</feature>
<dbReference type="PANTHER" id="PTHR24247">
    <property type="entry name" value="5-HYDROXYTRYPTAMINE RECEPTOR"/>
    <property type="match status" value="1"/>
</dbReference>
<dbReference type="GO" id="GO:0030594">
    <property type="term" value="F:neurotransmitter receptor activity"/>
    <property type="evidence" value="ECO:0007669"/>
    <property type="project" value="TreeGrafter"/>
</dbReference>
<keyword evidence="3 9" id="KW-0812">Transmembrane</keyword>
<dbReference type="PRINTS" id="PR00237">
    <property type="entry name" value="GPCRRHODOPSN"/>
</dbReference>
<evidence type="ECO:0000313" key="11">
    <source>
        <dbReference type="Proteomes" id="UP000515163"/>
    </source>
</evidence>
<evidence type="ECO:0000256" key="8">
    <source>
        <dbReference type="ARBA" id="ARBA00023224"/>
    </source>
</evidence>
<dbReference type="GO" id="GO:0030425">
    <property type="term" value="C:dendrite"/>
    <property type="evidence" value="ECO:0007669"/>
    <property type="project" value="TreeGrafter"/>
</dbReference>
<keyword evidence="8" id="KW-0807">Transducer</keyword>
<name>A0A6P8HQF4_ACTTE</name>
<dbReference type="Proteomes" id="UP000515163">
    <property type="component" value="Unplaced"/>
</dbReference>
<evidence type="ECO:0000313" key="12">
    <source>
        <dbReference type="RefSeq" id="XP_031554867.1"/>
    </source>
</evidence>
<evidence type="ECO:0000256" key="1">
    <source>
        <dbReference type="ARBA" id="ARBA00004651"/>
    </source>
</evidence>
<dbReference type="GO" id="GO:0007268">
    <property type="term" value="P:chemical synaptic transmission"/>
    <property type="evidence" value="ECO:0007669"/>
    <property type="project" value="TreeGrafter"/>
</dbReference>
<protein>
    <submittedName>
        <fullName evidence="12">Trace amine-associated receptor 1-like</fullName>
    </submittedName>
</protein>
<evidence type="ECO:0000256" key="5">
    <source>
        <dbReference type="ARBA" id="ARBA00023040"/>
    </source>
</evidence>
<feature type="transmembrane region" description="Helical" evidence="9">
    <location>
        <begin position="227"/>
        <end position="248"/>
    </location>
</feature>
<dbReference type="PANTHER" id="PTHR24247:SF278">
    <property type="entry name" value="HISTAMINE H2 RECEPTOR"/>
    <property type="match status" value="1"/>
</dbReference>
<dbReference type="GO" id="GO:0007187">
    <property type="term" value="P:G protein-coupled receptor signaling pathway, coupled to cyclic nucleotide second messenger"/>
    <property type="evidence" value="ECO:0007669"/>
    <property type="project" value="TreeGrafter"/>
</dbReference>
<sequence length="307" mass="34905">MDLDEGVRLSILLVIFLVTFISNASVGVLMYRFKNLRTIPNLIILSSCIADILNQVFNIPGFAAGYIARDNKYFVGRWLALVMSSLNLFLVLVNLMSMTLMILDRLCAFKFNLAYRVWRTRSKAYKVIAVKWISCFVISMLLLVPIWDIDLGNVATYKYRSAYFFRRGTLVSFIVLPFFIVNNAVVGIVTCSVIKHKNKINAKKMGVHAKSVLDQTRKLNEINAIKTIGVTVVVFFVFYLPGTVYGVMERVGSISSTKTSWFGFAAYRCLFLPGLLNPFIYAIRTRRFRRALECLLKDPFGSSEITQ</sequence>
<reference evidence="12" key="1">
    <citation type="submission" date="2025-08" db="UniProtKB">
        <authorList>
            <consortium name="RefSeq"/>
        </authorList>
    </citation>
    <scope>IDENTIFICATION</scope>
    <source>
        <tissue evidence="12">Tentacle</tissue>
    </source>
</reference>
<feature type="transmembrane region" description="Helical" evidence="9">
    <location>
        <begin position="260"/>
        <end position="283"/>
    </location>
</feature>
<evidence type="ECO:0000256" key="6">
    <source>
        <dbReference type="ARBA" id="ARBA00023136"/>
    </source>
</evidence>
<feature type="transmembrane region" description="Helical" evidence="9">
    <location>
        <begin position="42"/>
        <end position="66"/>
    </location>
</feature>
<dbReference type="GO" id="GO:0045202">
    <property type="term" value="C:synapse"/>
    <property type="evidence" value="ECO:0007669"/>
    <property type="project" value="GOC"/>
</dbReference>
<keyword evidence="7" id="KW-0675">Receptor</keyword>
<dbReference type="RefSeq" id="XP_031554867.1">
    <property type="nucleotide sequence ID" value="XM_031699007.1"/>
</dbReference>
<dbReference type="OrthoDB" id="5957048at2759"/>
<keyword evidence="2" id="KW-1003">Cell membrane</keyword>
<evidence type="ECO:0000256" key="4">
    <source>
        <dbReference type="ARBA" id="ARBA00022989"/>
    </source>
</evidence>
<accession>A0A6P8HQF4</accession>
<dbReference type="SMART" id="SM01381">
    <property type="entry name" value="7TM_GPCR_Srsx"/>
    <property type="match status" value="1"/>
</dbReference>
<dbReference type="GO" id="GO:0004993">
    <property type="term" value="F:G protein-coupled serotonin receptor activity"/>
    <property type="evidence" value="ECO:0007669"/>
    <property type="project" value="TreeGrafter"/>
</dbReference>
<keyword evidence="6 9" id="KW-0472">Membrane</keyword>
<dbReference type="KEGG" id="aten:116291796"/>
<feature type="transmembrane region" description="Helical" evidence="9">
    <location>
        <begin position="6"/>
        <end position="30"/>
    </location>
</feature>
<proteinExistence type="predicted"/>
<dbReference type="CDD" id="cd00637">
    <property type="entry name" value="7tm_classA_rhodopsin-like"/>
    <property type="match status" value="1"/>
</dbReference>
<evidence type="ECO:0000256" key="2">
    <source>
        <dbReference type="ARBA" id="ARBA00022475"/>
    </source>
</evidence>
<dbReference type="GO" id="GO:0005886">
    <property type="term" value="C:plasma membrane"/>
    <property type="evidence" value="ECO:0007669"/>
    <property type="project" value="UniProtKB-SubCell"/>
</dbReference>